<dbReference type="Proteomes" id="UP000284451">
    <property type="component" value="Unassembled WGS sequence"/>
</dbReference>
<evidence type="ECO:0000313" key="2">
    <source>
        <dbReference type="Proteomes" id="UP000284451"/>
    </source>
</evidence>
<sequence length="141" mass="15192">MMYASLEDLIERAGDKELRDIADRDRDGAPDAAVIEAALQDADNLVNTYVGAKYPVPLPSTPPIVRTWATSIARYVLHRNGAPEHVETDYKDAIAALKDVARGVATLPVEAGESAIAASSGTVMAAHPPQVFTPDRLRGWR</sequence>
<proteinExistence type="predicted"/>
<organism evidence="1 2">
    <name type="scientific">Paenirhodobacter populi</name>
    <dbReference type="NCBI Taxonomy" id="2306993"/>
    <lineage>
        <taxon>Bacteria</taxon>
        <taxon>Pseudomonadati</taxon>
        <taxon>Pseudomonadota</taxon>
        <taxon>Alphaproteobacteria</taxon>
        <taxon>Rhodobacterales</taxon>
        <taxon>Rhodobacter group</taxon>
        <taxon>Paenirhodobacter</taxon>
    </lineage>
</organism>
<gene>
    <name evidence="1" type="ORF">D2T29_15855</name>
</gene>
<reference evidence="1 2" key="1">
    <citation type="submission" date="2019-01" db="EMBL/GenBank/DDBJ databases">
        <title>Sinorhodobacter populi sp. nov. isolated from the symptomatic bark tissue of Populus euramericana canker.</title>
        <authorList>
            <person name="Xu G."/>
        </authorList>
    </citation>
    <scope>NUCLEOTIDE SEQUENCE [LARGE SCALE GENOMIC DNA]</scope>
    <source>
        <strain evidence="1 2">07D10-4-3</strain>
    </source>
</reference>
<evidence type="ECO:0000313" key="1">
    <source>
        <dbReference type="EMBL" id="RWR28705.1"/>
    </source>
</evidence>
<protein>
    <submittedName>
        <fullName evidence="1">DUF1320 domain-containing protein</fullName>
    </submittedName>
</protein>
<dbReference type="InterPro" id="IPR009752">
    <property type="entry name" value="Phage_Mu_GpJ"/>
</dbReference>
<name>A0A443K7I7_9RHOB</name>
<comment type="caution">
    <text evidence="1">The sequence shown here is derived from an EMBL/GenBank/DDBJ whole genome shotgun (WGS) entry which is preliminary data.</text>
</comment>
<reference evidence="1 2" key="2">
    <citation type="submission" date="2019-01" db="EMBL/GenBank/DDBJ databases">
        <authorList>
            <person name="Li Y."/>
        </authorList>
    </citation>
    <scope>NUCLEOTIDE SEQUENCE [LARGE SCALE GENOMIC DNA]</scope>
    <source>
        <strain evidence="1 2">07D10-4-3</strain>
    </source>
</reference>
<dbReference type="AlphaFoldDB" id="A0A443K7I7"/>
<dbReference type="EMBL" id="SAUY01000023">
    <property type="protein sequence ID" value="RWR28705.1"/>
    <property type="molecule type" value="Genomic_DNA"/>
</dbReference>
<dbReference type="Pfam" id="PF07030">
    <property type="entry name" value="Phage_Mu_Gp36"/>
    <property type="match status" value="1"/>
</dbReference>
<accession>A0A443K7I7</accession>